<feature type="compositionally biased region" description="Polar residues" evidence="1">
    <location>
        <begin position="134"/>
        <end position="146"/>
    </location>
</feature>
<dbReference type="EMBL" id="JARJCN010000007">
    <property type="protein sequence ID" value="KAJ7099251.1"/>
    <property type="molecule type" value="Genomic_DNA"/>
</dbReference>
<proteinExistence type="predicted"/>
<feature type="compositionally biased region" description="Low complexity" evidence="1">
    <location>
        <begin position="177"/>
        <end position="187"/>
    </location>
</feature>
<evidence type="ECO:0000313" key="2">
    <source>
        <dbReference type="EMBL" id="KAJ7099251.1"/>
    </source>
</evidence>
<reference evidence="2" key="1">
    <citation type="submission" date="2023-03" db="EMBL/GenBank/DDBJ databases">
        <title>Massive genome expansion in bonnet fungi (Mycena s.s.) driven by repeated elements and novel gene families across ecological guilds.</title>
        <authorList>
            <consortium name="Lawrence Berkeley National Laboratory"/>
            <person name="Harder C.B."/>
            <person name="Miyauchi S."/>
            <person name="Viragh M."/>
            <person name="Kuo A."/>
            <person name="Thoen E."/>
            <person name="Andreopoulos B."/>
            <person name="Lu D."/>
            <person name="Skrede I."/>
            <person name="Drula E."/>
            <person name="Henrissat B."/>
            <person name="Morin E."/>
            <person name="Kohler A."/>
            <person name="Barry K."/>
            <person name="LaButti K."/>
            <person name="Morin E."/>
            <person name="Salamov A."/>
            <person name="Lipzen A."/>
            <person name="Mereny Z."/>
            <person name="Hegedus B."/>
            <person name="Baldrian P."/>
            <person name="Stursova M."/>
            <person name="Weitz H."/>
            <person name="Taylor A."/>
            <person name="Grigoriev I.V."/>
            <person name="Nagy L.G."/>
            <person name="Martin F."/>
            <person name="Kauserud H."/>
        </authorList>
    </citation>
    <scope>NUCLEOTIDE SEQUENCE</scope>
    <source>
        <strain evidence="2">CBHHK173m</strain>
    </source>
</reference>
<evidence type="ECO:0000256" key="1">
    <source>
        <dbReference type="SAM" id="MobiDB-lite"/>
    </source>
</evidence>
<dbReference type="Proteomes" id="UP001222325">
    <property type="component" value="Unassembled WGS sequence"/>
</dbReference>
<comment type="caution">
    <text evidence="2">The sequence shown here is derived from an EMBL/GenBank/DDBJ whole genome shotgun (WGS) entry which is preliminary data.</text>
</comment>
<evidence type="ECO:0000313" key="3">
    <source>
        <dbReference type="Proteomes" id="UP001222325"/>
    </source>
</evidence>
<feature type="compositionally biased region" description="Low complexity" evidence="1">
    <location>
        <begin position="71"/>
        <end position="86"/>
    </location>
</feature>
<accession>A0AAD6UE35</accession>
<keyword evidence="3" id="KW-1185">Reference proteome</keyword>
<feature type="region of interest" description="Disordered" evidence="1">
    <location>
        <begin position="44"/>
        <end position="146"/>
    </location>
</feature>
<name>A0AAD6UE35_9AGAR</name>
<feature type="region of interest" description="Disordered" evidence="1">
    <location>
        <begin position="177"/>
        <end position="196"/>
    </location>
</feature>
<gene>
    <name evidence="2" type="ORF">B0H15DRAFT_1001841</name>
</gene>
<organism evidence="2 3">
    <name type="scientific">Mycena belliarum</name>
    <dbReference type="NCBI Taxonomy" id="1033014"/>
    <lineage>
        <taxon>Eukaryota</taxon>
        <taxon>Fungi</taxon>
        <taxon>Dikarya</taxon>
        <taxon>Basidiomycota</taxon>
        <taxon>Agaricomycotina</taxon>
        <taxon>Agaricomycetes</taxon>
        <taxon>Agaricomycetidae</taxon>
        <taxon>Agaricales</taxon>
        <taxon>Marasmiineae</taxon>
        <taxon>Mycenaceae</taxon>
        <taxon>Mycena</taxon>
    </lineage>
</organism>
<sequence>MPTTNPCIRLGSAEDYRLRRAHSRRLHRNHRAVRLCGARALRASPDESPAPLALTRIPGKHPRRPSPPATTTPGSRVASAPRTRPPSSRESRGRSIRLGRGPRLSARESIGRRRAPLVERSGGEPTYRAALVPSASSRSTRSLQPSTPALRAAAVARNDIARSLCFNLRSARQSTARPRACTATRPASVRDSSAGPEHAPCCPLAKRCSVRGVPERVRIGAYLRILSAGAPALIERDGDEGAL</sequence>
<protein>
    <submittedName>
        <fullName evidence="2">Uncharacterized protein</fullName>
    </submittedName>
</protein>
<dbReference type="AlphaFoldDB" id="A0AAD6UE35"/>